<keyword evidence="2" id="KW-1185">Reference proteome</keyword>
<accession>A0ACA9K473</accession>
<name>A0ACA9K473_9GLOM</name>
<dbReference type="Proteomes" id="UP000789860">
    <property type="component" value="Unassembled WGS sequence"/>
</dbReference>
<dbReference type="EMBL" id="CAJVPM010000754">
    <property type="protein sequence ID" value="CAG8451361.1"/>
    <property type="molecule type" value="Genomic_DNA"/>
</dbReference>
<evidence type="ECO:0000313" key="2">
    <source>
        <dbReference type="Proteomes" id="UP000789860"/>
    </source>
</evidence>
<gene>
    <name evidence="1" type="ORF">SCALOS_LOCUS1198</name>
</gene>
<protein>
    <submittedName>
        <fullName evidence="1">10818_t:CDS:1</fullName>
    </submittedName>
</protein>
<comment type="caution">
    <text evidence="1">The sequence shown here is derived from an EMBL/GenBank/DDBJ whole genome shotgun (WGS) entry which is preliminary data.</text>
</comment>
<organism evidence="1 2">
    <name type="scientific">Scutellospora calospora</name>
    <dbReference type="NCBI Taxonomy" id="85575"/>
    <lineage>
        <taxon>Eukaryota</taxon>
        <taxon>Fungi</taxon>
        <taxon>Fungi incertae sedis</taxon>
        <taxon>Mucoromycota</taxon>
        <taxon>Glomeromycotina</taxon>
        <taxon>Glomeromycetes</taxon>
        <taxon>Diversisporales</taxon>
        <taxon>Gigasporaceae</taxon>
        <taxon>Scutellospora</taxon>
    </lineage>
</organism>
<proteinExistence type="predicted"/>
<reference evidence="1" key="1">
    <citation type="submission" date="2021-06" db="EMBL/GenBank/DDBJ databases">
        <authorList>
            <person name="Kallberg Y."/>
            <person name="Tangrot J."/>
            <person name="Rosling A."/>
        </authorList>
    </citation>
    <scope>NUCLEOTIDE SEQUENCE</scope>
    <source>
        <strain evidence="1">AU212A</strain>
    </source>
</reference>
<sequence length="41" mass="4667">MRIILKTYLVVNLNTAMIQDKTAKKIANLIIAEIESSNDYL</sequence>
<evidence type="ECO:0000313" key="1">
    <source>
        <dbReference type="EMBL" id="CAG8451361.1"/>
    </source>
</evidence>